<accession>A0A3E0WK04</accession>
<reference evidence="5" key="1">
    <citation type="submission" date="2017-05" db="EMBL/GenBank/DDBJ databases">
        <authorList>
            <person name="Sharma S."/>
            <person name="Sidhu C."/>
            <person name="Pinnaka A.K."/>
        </authorList>
    </citation>
    <scope>NUCLEOTIDE SEQUENCE [LARGE SCALE GENOMIC DNA]</scope>
    <source>
        <strain evidence="5">AK93</strain>
    </source>
</reference>
<dbReference type="PANTHER" id="PTHR33121:SF70">
    <property type="entry name" value="SIGNALING PROTEIN YKOW"/>
    <property type="match status" value="1"/>
</dbReference>
<dbReference type="OrthoDB" id="9814202at2"/>
<keyword evidence="5" id="KW-1185">Reference proteome</keyword>
<evidence type="ECO:0000259" key="2">
    <source>
        <dbReference type="PROSITE" id="PS50883"/>
    </source>
</evidence>
<organism evidence="4 5">
    <name type="scientific">Alkalilimnicola ehrlichii</name>
    <dbReference type="NCBI Taxonomy" id="351052"/>
    <lineage>
        <taxon>Bacteria</taxon>
        <taxon>Pseudomonadati</taxon>
        <taxon>Pseudomonadota</taxon>
        <taxon>Gammaproteobacteria</taxon>
        <taxon>Chromatiales</taxon>
        <taxon>Ectothiorhodospiraceae</taxon>
        <taxon>Alkalilimnicola</taxon>
    </lineage>
</organism>
<dbReference type="Gene3D" id="3.20.20.450">
    <property type="entry name" value="EAL domain"/>
    <property type="match status" value="1"/>
</dbReference>
<dbReference type="SMART" id="SM00267">
    <property type="entry name" value="GGDEF"/>
    <property type="match status" value="1"/>
</dbReference>
<dbReference type="InterPro" id="IPR001633">
    <property type="entry name" value="EAL_dom"/>
</dbReference>
<evidence type="ECO:0008006" key="6">
    <source>
        <dbReference type="Google" id="ProtNLM"/>
    </source>
</evidence>
<dbReference type="EMBL" id="NFZW01000028">
    <property type="protein sequence ID" value="RFA32543.1"/>
    <property type="molecule type" value="Genomic_DNA"/>
</dbReference>
<feature type="domain" description="GGDEF" evidence="3">
    <location>
        <begin position="283"/>
        <end position="415"/>
    </location>
</feature>
<evidence type="ECO:0000313" key="5">
    <source>
        <dbReference type="Proteomes" id="UP000256763"/>
    </source>
</evidence>
<dbReference type="Pfam" id="PF00990">
    <property type="entry name" value="GGDEF"/>
    <property type="match status" value="1"/>
</dbReference>
<dbReference type="SUPFAM" id="SSF55073">
    <property type="entry name" value="Nucleotide cyclase"/>
    <property type="match status" value="1"/>
</dbReference>
<keyword evidence="1" id="KW-0472">Membrane</keyword>
<name>A0A3E0WK04_9GAMM</name>
<gene>
    <name evidence="4" type="ORF">CAL65_19470</name>
</gene>
<dbReference type="InterPro" id="IPR029787">
    <property type="entry name" value="Nucleotide_cyclase"/>
</dbReference>
<evidence type="ECO:0000259" key="3">
    <source>
        <dbReference type="PROSITE" id="PS50887"/>
    </source>
</evidence>
<dbReference type="SMART" id="SM00052">
    <property type="entry name" value="EAL"/>
    <property type="match status" value="1"/>
</dbReference>
<dbReference type="InterPro" id="IPR000160">
    <property type="entry name" value="GGDEF_dom"/>
</dbReference>
<dbReference type="InterPro" id="IPR035919">
    <property type="entry name" value="EAL_sf"/>
</dbReference>
<dbReference type="PROSITE" id="PS50883">
    <property type="entry name" value="EAL"/>
    <property type="match status" value="1"/>
</dbReference>
<evidence type="ECO:0000256" key="1">
    <source>
        <dbReference type="SAM" id="Phobius"/>
    </source>
</evidence>
<dbReference type="SUPFAM" id="SSF141868">
    <property type="entry name" value="EAL domain-like"/>
    <property type="match status" value="1"/>
</dbReference>
<feature type="transmembrane region" description="Helical" evidence="1">
    <location>
        <begin position="193"/>
        <end position="212"/>
    </location>
</feature>
<evidence type="ECO:0000313" key="4">
    <source>
        <dbReference type="EMBL" id="RFA32543.1"/>
    </source>
</evidence>
<dbReference type="NCBIfam" id="TIGR00254">
    <property type="entry name" value="GGDEF"/>
    <property type="match status" value="1"/>
</dbReference>
<proteinExistence type="predicted"/>
<feature type="transmembrane region" description="Helical" evidence="1">
    <location>
        <begin position="169"/>
        <end position="187"/>
    </location>
</feature>
<dbReference type="GO" id="GO:0071111">
    <property type="term" value="F:cyclic-guanylate-specific phosphodiesterase activity"/>
    <property type="evidence" value="ECO:0007669"/>
    <property type="project" value="InterPro"/>
</dbReference>
<dbReference type="Proteomes" id="UP000256763">
    <property type="component" value="Unassembled WGS sequence"/>
</dbReference>
<feature type="transmembrane region" description="Helical" evidence="1">
    <location>
        <begin position="140"/>
        <end position="162"/>
    </location>
</feature>
<feature type="transmembrane region" description="Helical" evidence="1">
    <location>
        <begin position="113"/>
        <end position="134"/>
    </location>
</feature>
<protein>
    <recommendedName>
        <fullName evidence="6">GGDEF-domain containing protein</fullName>
    </recommendedName>
</protein>
<dbReference type="CDD" id="cd01949">
    <property type="entry name" value="GGDEF"/>
    <property type="match status" value="1"/>
</dbReference>
<dbReference type="PROSITE" id="PS50887">
    <property type="entry name" value="GGDEF"/>
    <property type="match status" value="1"/>
</dbReference>
<sequence length="686" mass="77099">MAGRYGSATRWTSGMPHGEPVTNHRISHHGAEMRNGNLRAYLIRQLFESFRGVYTLTVAASIAAAIILWPYLPAWLILSWVTAVAAAECFKAAIGYAYLYFDSPNNIKRWNRLFGTATRLGSAAWSFCALFLIWPLPDMMALILGMASLCLAAVTLNPLIGFHRIYRDCTLILIIPISTALMLMPPAFGKDAWAGLVILTSGLYLIVLSVRLQRRRLRALKAFFNYRGLSRQLHFERDRRREIQERLAQATTIDMLTGLPNQKRFLEQAQELLNRELETIPSRDIVILLIDLEGFTQINSSIGRAGGDYLLLQTGLRLKYVISEGAIGRIGNDEFAIATPLPPGATHAGRLINHLRSALEAPVRWDERNVETAVSIGYSLAPKHGTDIETVLRKADIALHQARISSSNQPLEFKLEMETHIANRFALQRALRHAMENNELSLAYQPLIHLNTGQVVGAETLLRWHSKEFGPVSPVQFIPLAEQTGLINEIGRWVLREACRQAALWMSSRKDFAISVNVSLEQLADTSFSDTVRDALRMSGLPPKALLIEITESVLMTDPASIIRLLREIRQLGVRIALDDFGTGYSALSYLIQLDIDYLKLDKTFISNLTRSDRAATIVRSTMALAKALRLQVIAEGIETPDDWHRLNDEHCMFGQGFHFSRPVPAAQFEALPERYPLPRRREQAY</sequence>
<dbReference type="PANTHER" id="PTHR33121">
    <property type="entry name" value="CYCLIC DI-GMP PHOSPHODIESTERASE PDEF"/>
    <property type="match status" value="1"/>
</dbReference>
<dbReference type="InterPro" id="IPR043128">
    <property type="entry name" value="Rev_trsase/Diguanyl_cyclase"/>
</dbReference>
<feature type="domain" description="EAL" evidence="2">
    <location>
        <begin position="424"/>
        <end position="677"/>
    </location>
</feature>
<keyword evidence="1" id="KW-0812">Transmembrane</keyword>
<dbReference type="AlphaFoldDB" id="A0A3E0WK04"/>
<feature type="transmembrane region" description="Helical" evidence="1">
    <location>
        <begin position="77"/>
        <end position="101"/>
    </location>
</feature>
<comment type="caution">
    <text evidence="4">The sequence shown here is derived from an EMBL/GenBank/DDBJ whole genome shotgun (WGS) entry which is preliminary data.</text>
</comment>
<dbReference type="InterPro" id="IPR050706">
    <property type="entry name" value="Cyclic-di-GMP_PDE-like"/>
</dbReference>
<dbReference type="CDD" id="cd01948">
    <property type="entry name" value="EAL"/>
    <property type="match status" value="1"/>
</dbReference>
<dbReference type="Pfam" id="PF00563">
    <property type="entry name" value="EAL"/>
    <property type="match status" value="1"/>
</dbReference>
<keyword evidence="1" id="KW-1133">Transmembrane helix</keyword>
<feature type="transmembrane region" description="Helical" evidence="1">
    <location>
        <begin position="53"/>
        <end position="71"/>
    </location>
</feature>
<dbReference type="Gene3D" id="3.30.70.270">
    <property type="match status" value="1"/>
</dbReference>